<evidence type="ECO:0000313" key="1">
    <source>
        <dbReference type="EMBL" id="KAK8196548.1"/>
    </source>
</evidence>
<gene>
    <name evidence="1" type="ORF">M8818_006713</name>
</gene>
<organism evidence="1 2">
    <name type="scientific">Zalaria obscura</name>
    <dbReference type="NCBI Taxonomy" id="2024903"/>
    <lineage>
        <taxon>Eukaryota</taxon>
        <taxon>Fungi</taxon>
        <taxon>Dikarya</taxon>
        <taxon>Ascomycota</taxon>
        <taxon>Pezizomycotina</taxon>
        <taxon>Dothideomycetes</taxon>
        <taxon>Dothideomycetidae</taxon>
        <taxon>Dothideales</taxon>
        <taxon>Zalariaceae</taxon>
        <taxon>Zalaria</taxon>
    </lineage>
</organism>
<evidence type="ECO:0000313" key="2">
    <source>
        <dbReference type="Proteomes" id="UP001320706"/>
    </source>
</evidence>
<dbReference type="EMBL" id="JAMKPW020000041">
    <property type="protein sequence ID" value="KAK8196548.1"/>
    <property type="molecule type" value="Genomic_DNA"/>
</dbReference>
<comment type="caution">
    <text evidence="1">The sequence shown here is derived from an EMBL/GenBank/DDBJ whole genome shotgun (WGS) entry which is preliminary data.</text>
</comment>
<dbReference type="Proteomes" id="UP001320706">
    <property type="component" value="Unassembled WGS sequence"/>
</dbReference>
<proteinExistence type="predicted"/>
<name>A0ACC3S5S1_9PEZI</name>
<reference evidence="1" key="1">
    <citation type="submission" date="2024-02" db="EMBL/GenBank/DDBJ databases">
        <title>Metagenome Assembled Genome of Zalaria obscura JY119.</title>
        <authorList>
            <person name="Vighnesh L."/>
            <person name="Jagadeeshwari U."/>
            <person name="Venkata Ramana C."/>
            <person name="Sasikala C."/>
        </authorList>
    </citation>
    <scope>NUCLEOTIDE SEQUENCE</scope>
    <source>
        <strain evidence="1">JY119</strain>
    </source>
</reference>
<protein>
    <submittedName>
        <fullName evidence="1">Uncharacterized protein</fullName>
    </submittedName>
</protein>
<sequence length="821" mass="90237">MPNAVPDPEKTSKVDESAVKSVKRNEFAGRPLVPEPLSVRSSKSIEIPRQEEHEHEPKESPTFVYKENGQRWMEQQEAKSLRMALEDMDLADEQRIHAAAQDEAAELVYKHQNPDSSLNNPVVPYKNPDLPRKDYHAHLRKGSYSRSHEPEPKSEPLSRSSSQTRKSTSSSRISGAPTLAERKSQLFPTSKRSSMEVNKSEETVNLSTKPQTAAPRGKKSYDGLANNVAKDVAASRRRSSGGSKRKPSGGATPFVDPNDKIYEEPEEVAVQKVVEEPAVKEETKPAEVPRHVRRNPFARVRLAQEKFERANTAPELTTTKKIDPVEIQKNPPTQSRKAWYLSNEPSPPTPPKLKAEEKAASEIDGSLLVKDGKEIRGEDIRAATSPRRKDRSPNLPQPTAVSDSAGRPIVSFAEGWGATKEIELKEEQSSIPTQAAAFDAIPERTPSRSSRPLSRQGTSSGSPRARPTTPSAAPPPPIPIINLPDEEPRSTRALPEEPDIPSINIQSGPALPGIPTINIPSISVDPTPATPNSIPSVSANLPSSAPTRAPSRPLPTPKPASRPQPSRPHPTHASTSPLPATKRPHVTPSIRRTTALCEACALPISGRILSAAGSRFHPQCFTCHACATNLECVAFYPEPERQRSERLARIEARMDGLDIAVPEHLSGTDAVAWAQKKEDEDGDPSPRFFCHLDFHELFSPRCKSCKTPIEGEVVVACGAEWHVGHFFCAQCGDPFDSTTPFVEREGYAWCLGCHTNRYSAKCKGCRKPVTELVVKALGAEWHQECFCCVECGGQFDDGRYFLRGDSEDPVCVRCEDRRLKA</sequence>
<accession>A0ACC3S5S1</accession>
<keyword evidence="2" id="KW-1185">Reference proteome</keyword>